<evidence type="ECO:0000313" key="4">
    <source>
        <dbReference type="Proteomes" id="UP000214566"/>
    </source>
</evidence>
<evidence type="ECO:0000313" key="3">
    <source>
        <dbReference type="EMBL" id="SBP89180.1"/>
    </source>
</evidence>
<sequence length="151" mass="16379">MSKFLLALAAVFVLAQGAWAQAPQVIEVRSTHTAAETLQHLEHAIQQRHLQIVAVVDHSGSAHKAGLELRPTKLVIFGNPALGTKLMQMNQQAGLGLPLKILVWEDAKHRVWLGYTNPAVFARRYDINPSAKPILIMSKALHAIAAEAAGS</sequence>
<dbReference type="AlphaFoldDB" id="A0A238D7P4"/>
<proteinExistence type="predicted"/>
<dbReference type="InterPro" id="IPR035923">
    <property type="entry name" value="TT1751-like_sf"/>
</dbReference>
<dbReference type="Proteomes" id="UP000214566">
    <property type="component" value="Unassembled WGS sequence"/>
</dbReference>
<feature type="chain" id="PRO_5011261580" description="DUF302 domain-containing protein" evidence="1">
    <location>
        <begin position="21"/>
        <end position="151"/>
    </location>
</feature>
<organism evidence="3 4">
    <name type="scientific">Thiomonas delicata</name>
    <name type="common">Thiomonas cuprina</name>
    <dbReference type="NCBI Taxonomy" id="364030"/>
    <lineage>
        <taxon>Bacteria</taxon>
        <taxon>Pseudomonadati</taxon>
        <taxon>Pseudomonadota</taxon>
        <taxon>Betaproteobacteria</taxon>
        <taxon>Burkholderiales</taxon>
        <taxon>Thiomonas</taxon>
    </lineage>
</organism>
<dbReference type="InterPro" id="IPR005180">
    <property type="entry name" value="DUF302"/>
</dbReference>
<evidence type="ECO:0000256" key="1">
    <source>
        <dbReference type="SAM" id="SignalP"/>
    </source>
</evidence>
<dbReference type="RefSeq" id="WP_141202420.1">
    <property type="nucleotide sequence ID" value="NZ_LT592171.1"/>
</dbReference>
<feature type="domain" description="DUF302" evidence="2">
    <location>
        <begin position="56"/>
        <end position="118"/>
    </location>
</feature>
<dbReference type="PANTHER" id="PTHR38342">
    <property type="entry name" value="SLR5037 PROTEIN"/>
    <property type="match status" value="1"/>
</dbReference>
<protein>
    <recommendedName>
        <fullName evidence="2">DUF302 domain-containing protein</fullName>
    </recommendedName>
</protein>
<gene>
    <name evidence="3" type="ORF">THIARS_70800</name>
</gene>
<keyword evidence="4" id="KW-1185">Reference proteome</keyword>
<name>A0A238D7P4_THIDL</name>
<dbReference type="EMBL" id="FLMQ01000056">
    <property type="protein sequence ID" value="SBP89180.1"/>
    <property type="molecule type" value="Genomic_DNA"/>
</dbReference>
<dbReference type="OrthoDB" id="9799367at2"/>
<dbReference type="SUPFAM" id="SSF103247">
    <property type="entry name" value="TT1751-like"/>
    <property type="match status" value="1"/>
</dbReference>
<accession>A0A238D7P4</accession>
<feature type="signal peptide" evidence="1">
    <location>
        <begin position="1"/>
        <end position="20"/>
    </location>
</feature>
<evidence type="ECO:0000259" key="2">
    <source>
        <dbReference type="Pfam" id="PF03625"/>
    </source>
</evidence>
<reference evidence="3 4" key="1">
    <citation type="submission" date="2016-06" db="EMBL/GenBank/DDBJ databases">
        <authorList>
            <person name="Kjaerup R.B."/>
            <person name="Dalgaard T.S."/>
            <person name="Juul-Madsen H.R."/>
        </authorList>
    </citation>
    <scope>NUCLEOTIDE SEQUENCE [LARGE SCALE GENOMIC DNA]</scope>
    <source>
        <strain evidence="3 4">DSM 16361</strain>
    </source>
</reference>
<keyword evidence="1" id="KW-0732">Signal</keyword>
<dbReference type="PANTHER" id="PTHR38342:SF2">
    <property type="entry name" value="INNER MEMBRANE OR EXPORTED"/>
    <property type="match status" value="1"/>
</dbReference>
<dbReference type="CDD" id="cd14797">
    <property type="entry name" value="DUF302"/>
    <property type="match status" value="1"/>
</dbReference>
<dbReference type="Gene3D" id="3.30.310.70">
    <property type="entry name" value="TT1751-like domain"/>
    <property type="match status" value="1"/>
</dbReference>
<dbReference type="Pfam" id="PF03625">
    <property type="entry name" value="DUF302"/>
    <property type="match status" value="1"/>
</dbReference>